<name>A0A8H3XB65_GIGMA</name>
<evidence type="ECO:0000313" key="2">
    <source>
        <dbReference type="Proteomes" id="UP000439903"/>
    </source>
</evidence>
<organism evidence="1 2">
    <name type="scientific">Gigaspora margarita</name>
    <dbReference type="NCBI Taxonomy" id="4874"/>
    <lineage>
        <taxon>Eukaryota</taxon>
        <taxon>Fungi</taxon>
        <taxon>Fungi incertae sedis</taxon>
        <taxon>Mucoromycota</taxon>
        <taxon>Glomeromycotina</taxon>
        <taxon>Glomeromycetes</taxon>
        <taxon>Diversisporales</taxon>
        <taxon>Gigasporaceae</taxon>
        <taxon>Gigaspora</taxon>
    </lineage>
</organism>
<dbReference type="AlphaFoldDB" id="A0A8H3XB65"/>
<comment type="caution">
    <text evidence="1">The sequence shown here is derived from an EMBL/GenBank/DDBJ whole genome shotgun (WGS) entry which is preliminary data.</text>
</comment>
<reference evidence="1 2" key="1">
    <citation type="journal article" date="2019" name="Environ. Microbiol.">
        <title>At the nexus of three kingdoms: the genome of the mycorrhizal fungus Gigaspora margarita provides insights into plant, endobacterial and fungal interactions.</title>
        <authorList>
            <person name="Venice F."/>
            <person name="Ghignone S."/>
            <person name="Salvioli di Fossalunga A."/>
            <person name="Amselem J."/>
            <person name="Novero M."/>
            <person name="Xianan X."/>
            <person name="Sedzielewska Toro K."/>
            <person name="Morin E."/>
            <person name="Lipzen A."/>
            <person name="Grigoriev I.V."/>
            <person name="Henrissat B."/>
            <person name="Martin F.M."/>
            <person name="Bonfante P."/>
        </authorList>
    </citation>
    <scope>NUCLEOTIDE SEQUENCE [LARGE SCALE GENOMIC DNA]</scope>
    <source>
        <strain evidence="1 2">BEG34</strain>
    </source>
</reference>
<keyword evidence="2" id="KW-1185">Reference proteome</keyword>
<proteinExistence type="predicted"/>
<gene>
    <name evidence="1" type="ORF">F8M41_003537</name>
</gene>
<dbReference type="OrthoDB" id="2448066at2759"/>
<accession>A0A8H3XB65</accession>
<evidence type="ECO:0000313" key="1">
    <source>
        <dbReference type="EMBL" id="KAF0443606.1"/>
    </source>
</evidence>
<dbReference type="Proteomes" id="UP000439903">
    <property type="component" value="Unassembled WGS sequence"/>
</dbReference>
<sequence length="79" mass="9656">MLYGRWHARNREFNIRKQSDEQVERNRRRKAKNLIVKDKKQRRIRAVDYLLAMKDPHIMKYSQSDLVAILKDNGYHSEE</sequence>
<dbReference type="EMBL" id="WTPW01001310">
    <property type="protein sequence ID" value="KAF0443606.1"/>
    <property type="molecule type" value="Genomic_DNA"/>
</dbReference>
<protein>
    <submittedName>
        <fullName evidence="1">Uncharacterized protein</fullName>
    </submittedName>
</protein>